<dbReference type="OrthoDB" id="4793329at2"/>
<sequence length="161" mass="17802">MAARLIVLCGTSFSGKSTVARELARRLPAQVVSMDEINDRRGLWGGAGIPLEEWSRTFQQAQTEALELLSSGTPVIVDDTSSPRFLRDAWRELAAGVGAEFILVYVETDETTVRARRDQNRITHSRRDVTDTVLNHHLSTFEPPAADEGALSVEQIRAIGR</sequence>
<accession>A0A542EB83</accession>
<dbReference type="Pfam" id="PF13671">
    <property type="entry name" value="AAA_33"/>
    <property type="match status" value="1"/>
</dbReference>
<name>A0A542EB83_9ACTN</name>
<protein>
    <submittedName>
        <fullName evidence="1">Putative kinase</fullName>
    </submittedName>
</protein>
<dbReference type="Proteomes" id="UP000316298">
    <property type="component" value="Unassembled WGS sequence"/>
</dbReference>
<dbReference type="InterPro" id="IPR017101">
    <property type="entry name" value="P-loop_ATP/GTP-bd_All4644_prd"/>
</dbReference>
<evidence type="ECO:0000313" key="1">
    <source>
        <dbReference type="EMBL" id="TQJ12607.1"/>
    </source>
</evidence>
<gene>
    <name evidence="1" type="ORF">FB475_5555</name>
</gene>
<organism evidence="1 2">
    <name type="scientific">Kribbella jejuensis</name>
    <dbReference type="NCBI Taxonomy" id="236068"/>
    <lineage>
        <taxon>Bacteria</taxon>
        <taxon>Bacillati</taxon>
        <taxon>Actinomycetota</taxon>
        <taxon>Actinomycetes</taxon>
        <taxon>Propionibacteriales</taxon>
        <taxon>Kribbellaceae</taxon>
        <taxon>Kribbella</taxon>
    </lineage>
</organism>
<dbReference type="AlphaFoldDB" id="A0A542EB83"/>
<evidence type="ECO:0000313" key="2">
    <source>
        <dbReference type="Proteomes" id="UP000316298"/>
    </source>
</evidence>
<dbReference type="PANTHER" id="PTHR43883">
    <property type="entry name" value="SLR0207 PROTEIN"/>
    <property type="match status" value="1"/>
</dbReference>
<dbReference type="PIRSF" id="PIRSF037081">
    <property type="entry name" value="P-loop_All4644_prd"/>
    <property type="match status" value="1"/>
</dbReference>
<reference evidence="1 2" key="1">
    <citation type="submission" date="2019-06" db="EMBL/GenBank/DDBJ databases">
        <title>Sequencing the genomes of 1000 actinobacteria strains.</title>
        <authorList>
            <person name="Klenk H.-P."/>
        </authorList>
    </citation>
    <scope>NUCLEOTIDE SEQUENCE [LARGE SCALE GENOMIC DNA]</scope>
    <source>
        <strain evidence="1 2">DSM 17305</strain>
    </source>
</reference>
<dbReference type="Gene3D" id="3.40.50.300">
    <property type="entry name" value="P-loop containing nucleotide triphosphate hydrolases"/>
    <property type="match status" value="1"/>
</dbReference>
<comment type="caution">
    <text evidence="1">The sequence shown here is derived from an EMBL/GenBank/DDBJ whole genome shotgun (WGS) entry which is preliminary data.</text>
</comment>
<dbReference type="RefSeq" id="WP_141859507.1">
    <property type="nucleotide sequence ID" value="NZ_BAAAKA010000007.1"/>
</dbReference>
<dbReference type="GO" id="GO:0016301">
    <property type="term" value="F:kinase activity"/>
    <property type="evidence" value="ECO:0007669"/>
    <property type="project" value="UniProtKB-KW"/>
</dbReference>
<keyword evidence="1" id="KW-0418">Kinase</keyword>
<proteinExistence type="predicted"/>
<keyword evidence="1" id="KW-0808">Transferase</keyword>
<dbReference type="InterPro" id="IPR027417">
    <property type="entry name" value="P-loop_NTPase"/>
</dbReference>
<dbReference type="EMBL" id="VFMM01000002">
    <property type="protein sequence ID" value="TQJ12607.1"/>
    <property type="molecule type" value="Genomic_DNA"/>
</dbReference>
<dbReference type="SUPFAM" id="SSF52540">
    <property type="entry name" value="P-loop containing nucleoside triphosphate hydrolases"/>
    <property type="match status" value="1"/>
</dbReference>
<keyword evidence="2" id="KW-1185">Reference proteome</keyword>
<dbReference type="PANTHER" id="PTHR43883:SF1">
    <property type="entry name" value="GLUCONOKINASE"/>
    <property type="match status" value="1"/>
</dbReference>
<dbReference type="InterPro" id="IPR052732">
    <property type="entry name" value="Cell-binding_unc_protein"/>
</dbReference>